<protein>
    <recommendedName>
        <fullName evidence="3">Head-tail joining protein</fullName>
    </recommendedName>
</protein>
<gene>
    <name evidence="1" type="ORF">H0A36_24125</name>
</gene>
<organism evidence="1 2">
    <name type="scientific">Spartinivicinus marinus</name>
    <dbReference type="NCBI Taxonomy" id="2994442"/>
    <lineage>
        <taxon>Bacteria</taxon>
        <taxon>Pseudomonadati</taxon>
        <taxon>Pseudomonadota</taxon>
        <taxon>Gammaproteobacteria</taxon>
        <taxon>Oceanospirillales</taxon>
        <taxon>Zooshikellaceae</taxon>
        <taxon>Spartinivicinus</taxon>
    </lineage>
</organism>
<sequence>MSFYESLAGTAVNLLQQFGTQTVLIRTTGEEFDPVTGRVTPGTTEQLKTNGVLTSFTKTTETALGGNIVAGDMLLVLSAEVEPLSTDKLLVNGEPWTIVRILPVNPAGTPISYKVQVRK</sequence>
<dbReference type="RefSeq" id="WP_180571112.1">
    <property type="nucleotide sequence ID" value="NZ_JACCKB010000061.1"/>
</dbReference>
<accession>A0A853IBA3</accession>
<reference evidence="1 2" key="1">
    <citation type="submission" date="2020-07" db="EMBL/GenBank/DDBJ databases">
        <title>Endozoicomonas sp. nov., isolated from sediment.</title>
        <authorList>
            <person name="Gu T."/>
        </authorList>
    </citation>
    <scope>NUCLEOTIDE SEQUENCE [LARGE SCALE GENOMIC DNA]</scope>
    <source>
        <strain evidence="1 2">SM1973</strain>
    </source>
</reference>
<evidence type="ECO:0000313" key="2">
    <source>
        <dbReference type="Proteomes" id="UP000569732"/>
    </source>
</evidence>
<dbReference type="EMBL" id="JACCKB010000061">
    <property type="protein sequence ID" value="NYZ69112.1"/>
    <property type="molecule type" value="Genomic_DNA"/>
</dbReference>
<dbReference type="AlphaFoldDB" id="A0A853IBA3"/>
<comment type="caution">
    <text evidence="1">The sequence shown here is derived from an EMBL/GenBank/DDBJ whole genome shotgun (WGS) entry which is preliminary data.</text>
</comment>
<name>A0A853IBA3_9GAMM</name>
<dbReference type="Proteomes" id="UP000569732">
    <property type="component" value="Unassembled WGS sequence"/>
</dbReference>
<evidence type="ECO:0008006" key="3">
    <source>
        <dbReference type="Google" id="ProtNLM"/>
    </source>
</evidence>
<evidence type="ECO:0000313" key="1">
    <source>
        <dbReference type="EMBL" id="NYZ69112.1"/>
    </source>
</evidence>
<proteinExistence type="predicted"/>
<keyword evidence="2" id="KW-1185">Reference proteome</keyword>